<organism evidence="1 2">
    <name type="scientific">Mucilaginibacter gracilis</name>
    <dbReference type="NCBI Taxonomy" id="423350"/>
    <lineage>
        <taxon>Bacteria</taxon>
        <taxon>Pseudomonadati</taxon>
        <taxon>Bacteroidota</taxon>
        <taxon>Sphingobacteriia</taxon>
        <taxon>Sphingobacteriales</taxon>
        <taxon>Sphingobacteriaceae</taxon>
        <taxon>Mucilaginibacter</taxon>
    </lineage>
</organism>
<dbReference type="RefSeq" id="WP_121198597.1">
    <property type="nucleotide sequence ID" value="NZ_RBKU01000001.1"/>
</dbReference>
<evidence type="ECO:0000313" key="2">
    <source>
        <dbReference type="Proteomes" id="UP000268007"/>
    </source>
</evidence>
<evidence type="ECO:0000313" key="1">
    <source>
        <dbReference type="EMBL" id="RKR83059.1"/>
    </source>
</evidence>
<accession>A0A495J4Z7</accession>
<name>A0A495J4Z7_9SPHI</name>
<comment type="caution">
    <text evidence="1">The sequence shown here is derived from an EMBL/GenBank/DDBJ whole genome shotgun (WGS) entry which is preliminary data.</text>
</comment>
<keyword evidence="2" id="KW-1185">Reference proteome</keyword>
<dbReference type="OrthoDB" id="262508at2"/>
<dbReference type="Proteomes" id="UP000268007">
    <property type="component" value="Unassembled WGS sequence"/>
</dbReference>
<reference evidence="1 2" key="1">
    <citation type="submission" date="2018-10" db="EMBL/GenBank/DDBJ databases">
        <title>Genomic Encyclopedia of Archaeal and Bacterial Type Strains, Phase II (KMG-II): from individual species to whole genera.</title>
        <authorList>
            <person name="Goeker M."/>
        </authorList>
    </citation>
    <scope>NUCLEOTIDE SEQUENCE [LARGE SCALE GENOMIC DNA]</scope>
    <source>
        <strain evidence="1 2">DSM 18602</strain>
    </source>
</reference>
<proteinExistence type="predicted"/>
<protein>
    <submittedName>
        <fullName evidence="1">Uncharacterized protein</fullName>
    </submittedName>
</protein>
<dbReference type="Pfam" id="PF18944">
    <property type="entry name" value="DUF5691"/>
    <property type="match status" value="1"/>
</dbReference>
<sequence length="493" mass="56175">MKAWEYVINTAMLGTDKPMPANAELPDEVAEITTIIDGVELLDKEAKFLQKALVIYNYRQSGFEPLRQSDLPVTTAQPEIKPYCSNAATSVLKDVFNEDNAALLELWLSKCNKSGQLFLPDFLPLLLDLAQKDVALRPLVIACGGNRALWLSQLNPAWQYFTIQPPEEVWQTGKPEERVEVLKKLRETDAQLAHEWLQQTWAQETAASKVDLLKALRFNVGTTDLEWLEGLLTEKGQKVKDEALALLKQIPGSSIVNQYQDLLRESVVLKKEKALLGMMTKVSIQQKLPATVDEHIFKSGIEKLAGPKSALTDEGYILHQLISAVPPSFWETQFEASPAQVVEYFEKYGNDKVSALGLAVSRFKQKEWVPYFLDQPGFYIDFLGLMEPAEQEKYLTRFLNSDAQNILYYAVRLNQEWQPNFALTVLRQMANYPYEYNRAFFNKHIKLIPAGIIPQLERIDTKDANLQNTWEKVREHLIKLLGLKQLVLKAFNA</sequence>
<dbReference type="InterPro" id="IPR043746">
    <property type="entry name" value="DUF5691"/>
</dbReference>
<gene>
    <name evidence="1" type="ORF">BDD43_3259</name>
</gene>
<dbReference type="AlphaFoldDB" id="A0A495J4Z7"/>
<dbReference type="EMBL" id="RBKU01000001">
    <property type="protein sequence ID" value="RKR83059.1"/>
    <property type="molecule type" value="Genomic_DNA"/>
</dbReference>